<dbReference type="STRING" id="37293.ENSANAP00000003999"/>
<evidence type="ECO:0000313" key="1">
    <source>
        <dbReference type="Ensembl" id="ENSANAP00000003999.1"/>
    </source>
</evidence>
<sequence>MADLHRQLQEYLAQGKAGGQAAAEPLLAEPGDGPAGAWLAAAGLRWTWSRSSAESAAAGPVPTVCLPSVSAGSGWQRAGCLLSRCSGRWARRWPGGRRAAAWAAPRAGALLRCEEAPSRPALLRSTLLTVLGARARRWPRCWPAWRALALAAATRLRLALGRLGRGAGLSKALPV</sequence>
<reference evidence="1" key="1">
    <citation type="submission" date="2025-08" db="UniProtKB">
        <authorList>
            <consortium name="Ensembl"/>
        </authorList>
    </citation>
    <scope>IDENTIFICATION</scope>
</reference>
<protein>
    <submittedName>
        <fullName evidence="1">Uncharacterized protein</fullName>
    </submittedName>
</protein>
<dbReference type="Ensembl" id="ENSANAT00000021714.1">
    <property type="protein sequence ID" value="ENSANAP00000003999.1"/>
    <property type="gene ID" value="ENSANAG00000020062.1"/>
</dbReference>
<dbReference type="Proteomes" id="UP000233020">
    <property type="component" value="Unplaced"/>
</dbReference>
<accession>A0A2K5C5N4</accession>
<proteinExistence type="predicted"/>
<dbReference type="OMA" id="CVCAWAL"/>
<evidence type="ECO:0000313" key="2">
    <source>
        <dbReference type="Proteomes" id="UP000233020"/>
    </source>
</evidence>
<dbReference type="AlphaFoldDB" id="A0A2K5C5N4"/>
<keyword evidence="2" id="KW-1185">Reference proteome</keyword>
<name>A0A2K5C5N4_AOTNA</name>
<organism evidence="1 2">
    <name type="scientific">Aotus nancymaae</name>
    <name type="common">Ma's night monkey</name>
    <dbReference type="NCBI Taxonomy" id="37293"/>
    <lineage>
        <taxon>Eukaryota</taxon>
        <taxon>Metazoa</taxon>
        <taxon>Chordata</taxon>
        <taxon>Craniata</taxon>
        <taxon>Vertebrata</taxon>
        <taxon>Euteleostomi</taxon>
        <taxon>Mammalia</taxon>
        <taxon>Eutheria</taxon>
        <taxon>Euarchontoglires</taxon>
        <taxon>Primates</taxon>
        <taxon>Haplorrhini</taxon>
        <taxon>Platyrrhini</taxon>
        <taxon>Aotidae</taxon>
        <taxon>Aotus</taxon>
    </lineage>
</organism>
<reference evidence="1" key="2">
    <citation type="submission" date="2025-09" db="UniProtKB">
        <authorList>
            <consortium name="Ensembl"/>
        </authorList>
    </citation>
    <scope>IDENTIFICATION</scope>
</reference>